<evidence type="ECO:0000313" key="6">
    <source>
        <dbReference type="Proteomes" id="UP000250369"/>
    </source>
</evidence>
<dbReference type="PRINTS" id="PR00033">
    <property type="entry name" value="HTHASNC"/>
</dbReference>
<dbReference type="Gene3D" id="1.20.120.530">
    <property type="entry name" value="GntR ligand-binding domain-like"/>
    <property type="match status" value="1"/>
</dbReference>
<dbReference type="InterPro" id="IPR036388">
    <property type="entry name" value="WH-like_DNA-bd_sf"/>
</dbReference>
<dbReference type="Pfam" id="PF00392">
    <property type="entry name" value="GntR"/>
    <property type="match status" value="1"/>
</dbReference>
<accession>A0A329MH60</accession>
<dbReference type="Proteomes" id="UP000250369">
    <property type="component" value="Unassembled WGS sequence"/>
</dbReference>
<dbReference type="PANTHER" id="PTHR43537">
    <property type="entry name" value="TRANSCRIPTIONAL REGULATOR, GNTR FAMILY"/>
    <property type="match status" value="1"/>
</dbReference>
<dbReference type="GO" id="GO:0003700">
    <property type="term" value="F:DNA-binding transcription factor activity"/>
    <property type="evidence" value="ECO:0007669"/>
    <property type="project" value="InterPro"/>
</dbReference>
<evidence type="ECO:0000256" key="3">
    <source>
        <dbReference type="ARBA" id="ARBA00023163"/>
    </source>
</evidence>
<feature type="domain" description="HTH gntR-type" evidence="4">
    <location>
        <begin position="12"/>
        <end position="79"/>
    </location>
</feature>
<dbReference type="InterPro" id="IPR008920">
    <property type="entry name" value="TF_FadR/GntR_C"/>
</dbReference>
<dbReference type="SUPFAM" id="SSF46785">
    <property type="entry name" value="Winged helix' DNA-binding domain"/>
    <property type="match status" value="1"/>
</dbReference>
<dbReference type="InterPro" id="IPR011711">
    <property type="entry name" value="GntR_C"/>
</dbReference>
<proteinExistence type="predicted"/>
<reference evidence="5 6" key="1">
    <citation type="journal article" date="2009" name="Int. J. Syst. Evol. Microbiol.">
        <title>Paenibacillus contaminans sp. nov., isolated from a contaminated laboratory plate.</title>
        <authorList>
            <person name="Chou J.H."/>
            <person name="Lee J.H."/>
            <person name="Lin M.C."/>
            <person name="Chang P.S."/>
            <person name="Arun A.B."/>
            <person name="Young C.C."/>
            <person name="Chen W.M."/>
        </authorList>
    </citation>
    <scope>NUCLEOTIDE SEQUENCE [LARGE SCALE GENOMIC DNA]</scope>
    <source>
        <strain evidence="5 6">CKOBP-6</strain>
    </source>
</reference>
<dbReference type="SMART" id="SM00895">
    <property type="entry name" value="FCD"/>
    <property type="match status" value="1"/>
</dbReference>
<organism evidence="5 6">
    <name type="scientific">Paenibacillus contaminans</name>
    <dbReference type="NCBI Taxonomy" id="450362"/>
    <lineage>
        <taxon>Bacteria</taxon>
        <taxon>Bacillati</taxon>
        <taxon>Bacillota</taxon>
        <taxon>Bacilli</taxon>
        <taxon>Bacillales</taxon>
        <taxon>Paenibacillaceae</taxon>
        <taxon>Paenibacillus</taxon>
    </lineage>
</organism>
<keyword evidence="6" id="KW-1185">Reference proteome</keyword>
<dbReference type="CDD" id="cd07377">
    <property type="entry name" value="WHTH_GntR"/>
    <property type="match status" value="1"/>
</dbReference>
<evidence type="ECO:0000256" key="2">
    <source>
        <dbReference type="ARBA" id="ARBA00023125"/>
    </source>
</evidence>
<keyword evidence="2" id="KW-0238">DNA-binding</keyword>
<name>A0A329MH60_9BACL</name>
<dbReference type="InterPro" id="IPR000485">
    <property type="entry name" value="AsnC-type_HTH_dom"/>
</dbReference>
<keyword evidence="3" id="KW-0804">Transcription</keyword>
<evidence type="ECO:0000259" key="4">
    <source>
        <dbReference type="PROSITE" id="PS50949"/>
    </source>
</evidence>
<dbReference type="RefSeq" id="WP_113033043.1">
    <property type="nucleotide sequence ID" value="NZ_QMFB01000013.1"/>
</dbReference>
<dbReference type="AlphaFoldDB" id="A0A329MH60"/>
<dbReference type="EMBL" id="QMFB01000013">
    <property type="protein sequence ID" value="RAV19225.1"/>
    <property type="molecule type" value="Genomic_DNA"/>
</dbReference>
<dbReference type="Pfam" id="PF07729">
    <property type="entry name" value="FCD"/>
    <property type="match status" value="1"/>
</dbReference>
<sequence length="220" mass="25828">MAKFTFMQQNNISLREKVVIDIRKAILSGELKPGERLKEADIADQMGISKGPVREAIRQLEREGLLITQPYKDTVVADTDGDEVRDLVIPIRFHLEWFVIEKYLSAMDEAFFEKLQQIVREMSQHAEEGRIDRLVELDLLFHETIISLASERTLHLTWRSIINQMKLHFMKNLRFFEKGAIVDDHQKLLDRLKTKQPEAIRDELISHMDGNRHFLYTSQK</sequence>
<evidence type="ECO:0000256" key="1">
    <source>
        <dbReference type="ARBA" id="ARBA00023015"/>
    </source>
</evidence>
<dbReference type="InterPro" id="IPR036390">
    <property type="entry name" value="WH_DNA-bd_sf"/>
</dbReference>
<dbReference type="OrthoDB" id="9781630at2"/>
<dbReference type="PANTHER" id="PTHR43537:SF45">
    <property type="entry name" value="GNTR FAMILY REGULATORY PROTEIN"/>
    <property type="match status" value="1"/>
</dbReference>
<comment type="caution">
    <text evidence="5">The sequence shown here is derived from an EMBL/GenBank/DDBJ whole genome shotgun (WGS) entry which is preliminary data.</text>
</comment>
<keyword evidence="1" id="KW-0805">Transcription regulation</keyword>
<protein>
    <recommendedName>
        <fullName evidence="4">HTH gntR-type domain-containing protein</fullName>
    </recommendedName>
</protein>
<dbReference type="InterPro" id="IPR000524">
    <property type="entry name" value="Tscrpt_reg_HTH_GntR"/>
</dbReference>
<dbReference type="PROSITE" id="PS50949">
    <property type="entry name" value="HTH_GNTR"/>
    <property type="match status" value="1"/>
</dbReference>
<dbReference type="SUPFAM" id="SSF48008">
    <property type="entry name" value="GntR ligand-binding domain-like"/>
    <property type="match status" value="1"/>
</dbReference>
<dbReference type="GO" id="GO:0043565">
    <property type="term" value="F:sequence-specific DNA binding"/>
    <property type="evidence" value="ECO:0007669"/>
    <property type="project" value="InterPro"/>
</dbReference>
<evidence type="ECO:0000313" key="5">
    <source>
        <dbReference type="EMBL" id="RAV19225.1"/>
    </source>
</evidence>
<dbReference type="SMART" id="SM00345">
    <property type="entry name" value="HTH_GNTR"/>
    <property type="match status" value="1"/>
</dbReference>
<dbReference type="Gene3D" id="1.10.10.10">
    <property type="entry name" value="Winged helix-like DNA-binding domain superfamily/Winged helix DNA-binding domain"/>
    <property type="match status" value="1"/>
</dbReference>
<gene>
    <name evidence="5" type="ORF">DQG23_22070</name>
</gene>